<dbReference type="AlphaFoldDB" id="A0A3A1QYS2"/>
<dbReference type="Pfam" id="PF22612">
    <property type="entry name" value="GH113"/>
    <property type="match status" value="1"/>
</dbReference>
<protein>
    <submittedName>
        <fullName evidence="1">1,4-beta-xylanase</fullName>
    </submittedName>
</protein>
<reference evidence="1 2" key="1">
    <citation type="submission" date="2018-09" db="EMBL/GenBank/DDBJ databases">
        <title>Bacillus saliacetes sp. nov., isolated from Thai shrimp paste (Ka-pi).</title>
        <authorList>
            <person name="Daroonpunt R."/>
            <person name="Tanasupawat S."/>
            <person name="Yiamsombut S."/>
        </authorList>
    </citation>
    <scope>NUCLEOTIDE SEQUENCE [LARGE SCALE GENOMIC DNA]</scope>
    <source>
        <strain evidence="1 2">SKP7-4</strain>
    </source>
</reference>
<keyword evidence="2" id="KW-1185">Reference proteome</keyword>
<dbReference type="GO" id="GO:0045493">
    <property type="term" value="P:xylan catabolic process"/>
    <property type="evidence" value="ECO:0007669"/>
    <property type="project" value="UniProtKB-KW"/>
</dbReference>
<accession>A0A3A1QYS2</accession>
<proteinExistence type="predicted"/>
<dbReference type="EMBL" id="QXIR01000011">
    <property type="protein sequence ID" value="RIW34257.1"/>
    <property type="molecule type" value="Genomic_DNA"/>
</dbReference>
<evidence type="ECO:0000313" key="2">
    <source>
        <dbReference type="Proteomes" id="UP000265801"/>
    </source>
</evidence>
<dbReference type="RefSeq" id="WP_119546724.1">
    <property type="nucleotide sequence ID" value="NZ_QXIR01000011.1"/>
</dbReference>
<dbReference type="GO" id="GO:0016798">
    <property type="term" value="F:hydrolase activity, acting on glycosyl bonds"/>
    <property type="evidence" value="ECO:0007669"/>
    <property type="project" value="UniProtKB-KW"/>
</dbReference>
<dbReference type="Proteomes" id="UP000265801">
    <property type="component" value="Unassembled WGS sequence"/>
</dbReference>
<comment type="caution">
    <text evidence="1">The sequence shown here is derived from an EMBL/GenBank/DDBJ whole genome shotgun (WGS) entry which is preliminary data.</text>
</comment>
<dbReference type="Gene3D" id="3.20.20.80">
    <property type="entry name" value="Glycosidases"/>
    <property type="match status" value="1"/>
</dbReference>
<dbReference type="CDD" id="cd19606">
    <property type="entry name" value="GH113-like"/>
    <property type="match status" value="1"/>
</dbReference>
<keyword evidence="1" id="KW-0326">Glycosidase</keyword>
<keyword evidence="1" id="KW-0624">Polysaccharide degradation</keyword>
<dbReference type="InterPro" id="IPR017853">
    <property type="entry name" value="GH"/>
</dbReference>
<gene>
    <name evidence="1" type="ORF">D3H55_09745</name>
</gene>
<dbReference type="SUPFAM" id="SSF51445">
    <property type="entry name" value="(Trans)glycosidases"/>
    <property type="match status" value="1"/>
</dbReference>
<keyword evidence="1" id="KW-0378">Hydrolase</keyword>
<sequence>MEFIKGFTYGWMARKGDFEKPEAKDSMRLLKERTNTETAIISLAALQDTAHSTEIDYTGDHMVSDEELEDMISYAQSLGMDVILKPTVNCKDGTWRAHINFFDIDVPCEPKWRDWFKSYTEYQLHYAKIPEATGCTMFIVGCEMVQTERRAKEWRQLVEDVRKVYNGSITYNTDKYQEANVKWWDAVDVISSSGYYPINDWDNQLDRIEKIIKPYNKPFFFAEAGCPSRSNSPYVPNDWGLEGETDMKAQEDFYKVMFEKTSKRDWVQGFGLWDWKAILHSEAEAESNDEYAVFGKPSEKVIKDYYQSVKPDRVLAATE</sequence>
<dbReference type="InterPro" id="IPR055151">
    <property type="entry name" value="GH113"/>
</dbReference>
<keyword evidence="1" id="KW-0119">Carbohydrate metabolism</keyword>
<organism evidence="1 2">
    <name type="scientific">Bacillus salacetis</name>
    <dbReference type="NCBI Taxonomy" id="2315464"/>
    <lineage>
        <taxon>Bacteria</taxon>
        <taxon>Bacillati</taxon>
        <taxon>Bacillota</taxon>
        <taxon>Bacilli</taxon>
        <taxon>Bacillales</taxon>
        <taxon>Bacillaceae</taxon>
        <taxon>Bacillus</taxon>
    </lineage>
</organism>
<keyword evidence="1" id="KW-0858">Xylan degradation</keyword>
<evidence type="ECO:0000313" key="1">
    <source>
        <dbReference type="EMBL" id="RIW34257.1"/>
    </source>
</evidence>
<name>A0A3A1QYS2_9BACI</name>
<dbReference type="OrthoDB" id="9773531at2"/>